<dbReference type="InterPro" id="IPR013096">
    <property type="entry name" value="Cupin_2"/>
</dbReference>
<dbReference type="AlphaFoldDB" id="A0A7G8BII3"/>
<evidence type="ECO:0000313" key="4">
    <source>
        <dbReference type="Proteomes" id="UP000515312"/>
    </source>
</evidence>
<reference evidence="3 4" key="1">
    <citation type="submission" date="2020-08" db="EMBL/GenBank/DDBJ databases">
        <title>Edaphobacter telluris sp. nov. and Acidobacterium dinghuensis sp. nov., two acidobacteria isolated from forest soil.</title>
        <authorList>
            <person name="Fu J."/>
            <person name="Qiu L."/>
        </authorList>
    </citation>
    <scope>NUCLEOTIDE SEQUENCE [LARGE SCALE GENOMIC DNA]</scope>
    <source>
        <strain evidence="3">4Y35</strain>
    </source>
</reference>
<gene>
    <name evidence="3" type="ORF">H7849_25815</name>
</gene>
<evidence type="ECO:0000256" key="1">
    <source>
        <dbReference type="ARBA" id="ARBA00022723"/>
    </source>
</evidence>
<proteinExistence type="predicted"/>
<dbReference type="RefSeq" id="WP_186743308.1">
    <property type="nucleotide sequence ID" value="NZ_CP060394.1"/>
</dbReference>
<dbReference type="Proteomes" id="UP000515312">
    <property type="component" value="Chromosome"/>
</dbReference>
<dbReference type="EMBL" id="CP060394">
    <property type="protein sequence ID" value="QNI32353.1"/>
    <property type="molecule type" value="Genomic_DNA"/>
</dbReference>
<dbReference type="Gene3D" id="2.60.120.10">
    <property type="entry name" value="Jelly Rolls"/>
    <property type="match status" value="1"/>
</dbReference>
<dbReference type="SUPFAM" id="SSF51182">
    <property type="entry name" value="RmlC-like cupins"/>
    <property type="match status" value="1"/>
</dbReference>
<dbReference type="InterPro" id="IPR011051">
    <property type="entry name" value="RmlC_Cupin_sf"/>
</dbReference>
<feature type="domain" description="Cupin type-2" evidence="2">
    <location>
        <begin position="63"/>
        <end position="130"/>
    </location>
</feature>
<name>A0A7G8BII3_9BACT</name>
<keyword evidence="4" id="KW-1185">Reference proteome</keyword>
<sequence length="136" mass="14030">MIIGSLSGSLSSTSLAQATSDQPIPSFALPFDQMTAHTNGGSTGRPILNGVTHSGAHLEVHETVLAPGAMPHPPHHHVHEELFLLSKGTIEITIAGKSSTIGPGSAAFVHSGEEHGVRNIGQEPAQYFVIAIGAEA</sequence>
<dbReference type="CDD" id="cd02209">
    <property type="entry name" value="cupin_XRE_C"/>
    <property type="match status" value="1"/>
</dbReference>
<dbReference type="Pfam" id="PF07883">
    <property type="entry name" value="Cupin_2"/>
    <property type="match status" value="1"/>
</dbReference>
<evidence type="ECO:0000313" key="3">
    <source>
        <dbReference type="EMBL" id="QNI32353.1"/>
    </source>
</evidence>
<organism evidence="3 4">
    <name type="scientific">Alloacidobacterium dinghuense</name>
    <dbReference type="NCBI Taxonomy" id="2763107"/>
    <lineage>
        <taxon>Bacteria</taxon>
        <taxon>Pseudomonadati</taxon>
        <taxon>Acidobacteriota</taxon>
        <taxon>Terriglobia</taxon>
        <taxon>Terriglobales</taxon>
        <taxon>Acidobacteriaceae</taxon>
        <taxon>Alloacidobacterium</taxon>
    </lineage>
</organism>
<keyword evidence="1" id="KW-0479">Metal-binding</keyword>
<dbReference type="InterPro" id="IPR051610">
    <property type="entry name" value="GPI/OXD"/>
</dbReference>
<protein>
    <submittedName>
        <fullName evidence="3">Cupin domain-containing protein</fullName>
    </submittedName>
</protein>
<dbReference type="PANTHER" id="PTHR35848:SF6">
    <property type="entry name" value="CUPIN TYPE-2 DOMAIN-CONTAINING PROTEIN"/>
    <property type="match status" value="1"/>
</dbReference>
<accession>A0A7G8BII3</accession>
<dbReference type="InterPro" id="IPR014710">
    <property type="entry name" value="RmlC-like_jellyroll"/>
</dbReference>
<dbReference type="PANTHER" id="PTHR35848">
    <property type="entry name" value="OXALATE-BINDING PROTEIN"/>
    <property type="match status" value="1"/>
</dbReference>
<evidence type="ECO:0000259" key="2">
    <source>
        <dbReference type="Pfam" id="PF07883"/>
    </source>
</evidence>
<dbReference type="GO" id="GO:0046872">
    <property type="term" value="F:metal ion binding"/>
    <property type="evidence" value="ECO:0007669"/>
    <property type="project" value="UniProtKB-KW"/>
</dbReference>
<dbReference type="KEGG" id="adin:H7849_25815"/>